<dbReference type="Proteomes" id="UP001501321">
    <property type="component" value="Unassembled WGS sequence"/>
</dbReference>
<organism evidence="1 2">
    <name type="scientific">Pseudaeromonas paramecii</name>
    <dbReference type="NCBI Taxonomy" id="2138166"/>
    <lineage>
        <taxon>Bacteria</taxon>
        <taxon>Pseudomonadati</taxon>
        <taxon>Pseudomonadota</taxon>
        <taxon>Gammaproteobacteria</taxon>
        <taxon>Aeromonadales</taxon>
        <taxon>Aeromonadaceae</taxon>
        <taxon>Pseudaeromonas</taxon>
    </lineage>
</organism>
<evidence type="ECO:0000313" key="2">
    <source>
        <dbReference type="Proteomes" id="UP001501321"/>
    </source>
</evidence>
<accession>A0ABP8PWB7</accession>
<dbReference type="InterPro" id="IPR017645">
    <property type="entry name" value="Dnd_assoc_1"/>
</dbReference>
<name>A0ABP8PWB7_9GAMM</name>
<dbReference type="NCBIfam" id="TIGR03236">
    <property type="entry name" value="dnd_assoc_1"/>
    <property type="match status" value="1"/>
</dbReference>
<protein>
    <recommendedName>
        <fullName evidence="3">DNA phosphorothioation-dependent restriction protein DptG</fullName>
    </recommendedName>
</protein>
<dbReference type="EMBL" id="BAABFC010000001">
    <property type="protein sequence ID" value="GAA4493834.1"/>
    <property type="molecule type" value="Genomic_DNA"/>
</dbReference>
<keyword evidence="2" id="KW-1185">Reference proteome</keyword>
<gene>
    <name evidence="1" type="ORF">GCM10023095_04660</name>
</gene>
<comment type="caution">
    <text evidence="1">The sequence shown here is derived from an EMBL/GenBank/DDBJ whole genome shotgun (WGS) entry which is preliminary data.</text>
</comment>
<proteinExistence type="predicted"/>
<dbReference type="RefSeq" id="WP_345009659.1">
    <property type="nucleotide sequence ID" value="NZ_BAABFC010000001.1"/>
</dbReference>
<reference evidence="2" key="1">
    <citation type="journal article" date="2019" name="Int. J. Syst. Evol. Microbiol.">
        <title>The Global Catalogue of Microorganisms (GCM) 10K type strain sequencing project: providing services to taxonomists for standard genome sequencing and annotation.</title>
        <authorList>
            <consortium name="The Broad Institute Genomics Platform"/>
            <consortium name="The Broad Institute Genome Sequencing Center for Infectious Disease"/>
            <person name="Wu L."/>
            <person name="Ma J."/>
        </authorList>
    </citation>
    <scope>NUCLEOTIDE SEQUENCE [LARGE SCALE GENOMIC DNA]</scope>
    <source>
        <strain evidence="2">JCM 32226</strain>
    </source>
</reference>
<evidence type="ECO:0008006" key="3">
    <source>
        <dbReference type="Google" id="ProtNLM"/>
    </source>
</evidence>
<evidence type="ECO:0000313" key="1">
    <source>
        <dbReference type="EMBL" id="GAA4493834.1"/>
    </source>
</evidence>
<sequence length="439" mass="50762">MLFPIPEGLTPSDKNKINSFLPIRNKGNEFKWDTITGLVLGHVLKKVVKNYSLDQFREACQARFIAKLDEPGFWPVLDRMYFATEAVFHISPLFLLFKSQQKGSGKSELGAENLRMAELFAGLLGNTFLFDDIPDNLNFIEQEMLNVLRSELKAGSVLQSQEQPYLPYLAAHFQDDITFLACHPQYMLQELTNMLQLYAFSYCAQLALHVTDWKAGIPASKPLYFILDNEKASKERVAVQYYGHKLFSESSKRLFPMLSALEVLQIQSPKRPLWQVYRDALAYHDQPRLLAELNRYLHDFAESRTLQPYWCEAQNTEQAFDLLRELAIRQFESEKDTRSEINNKYVKELEKQVGANFIQSRGRAGRVLVLNQDQLLLLTNLAIGQRDKLRLHELIKGFEQRGFYLDSQSQQVLVSFYERMGNVERMSDSGDAVYVRKTL</sequence>